<keyword evidence="3" id="KW-1003">Cell membrane</keyword>
<feature type="transmembrane region" description="Helical" evidence="7">
    <location>
        <begin position="516"/>
        <end position="535"/>
    </location>
</feature>
<organism evidence="9 10">
    <name type="scientific">Pelodictyon luteolum</name>
    <dbReference type="NCBI Taxonomy" id="1100"/>
    <lineage>
        <taxon>Bacteria</taxon>
        <taxon>Pseudomonadati</taxon>
        <taxon>Chlorobiota</taxon>
        <taxon>Chlorobiia</taxon>
        <taxon>Chlorobiales</taxon>
        <taxon>Chlorobiaceae</taxon>
        <taxon>Chlorobium/Pelodictyon group</taxon>
        <taxon>Pelodictyon</taxon>
    </lineage>
</organism>
<feature type="transmembrane region" description="Helical" evidence="7">
    <location>
        <begin position="325"/>
        <end position="348"/>
    </location>
</feature>
<sequence>MNTMVLAAVSLLLLYLGYRYYSPVLARQLGIDESEETPAVKQHDGVDFVPAKHWLILFGHHFASIAGAAPIIGPVIACLYWGWLPALAWIVFGSIFMGAVHDLASLAISAKNEGRSIADLTENILDRNAKIVFSLFVFLTLILIVAVFAAIAGQTLANTPEVVLPTIGLIPVASLIGWMMYHRGFSIPLSSLLGVSMLFGLIVLGYLYPVNLPVPNPAQWWTVILIFYGMTASVTPVTLLLQPRDHLAALVLFAGMFFGFLGLLLSRPELHAPPVVAFSSDQGWMFPMLFITIGCGAVSGFHSLVASGTTSKQLPTMKDIRAVGYGAMVTESALAVLAVVAVTAGLYWKELPVGQHGFVYQEVFQKGGWIKTFGLGYGELTKPVLGTLGALVGITMLKTFVMTTLDSATRITRYVGSELLGETFAIPGMKNKYGITLLIGFLASMLALGNWQAIWPIFGSANQLVASVVFIVTSVWLFRRGGNWKLTAVPAVLMLITTLSALVVKTEEFLTAEPRKYLLATISIILIALALFILLQSIKVVRQKASA</sequence>
<dbReference type="EMBL" id="LVWG01000032">
    <property type="protein sequence ID" value="KZK73970.1"/>
    <property type="molecule type" value="Genomic_DNA"/>
</dbReference>
<feature type="transmembrane region" description="Helical" evidence="7">
    <location>
        <begin position="247"/>
        <end position="265"/>
    </location>
</feature>
<feature type="transmembrane region" description="Helical" evidence="7">
    <location>
        <begin position="188"/>
        <end position="208"/>
    </location>
</feature>
<dbReference type="AlphaFoldDB" id="A0A165LFI3"/>
<evidence type="ECO:0000256" key="5">
    <source>
        <dbReference type="ARBA" id="ARBA00022989"/>
    </source>
</evidence>
<comment type="subcellular location">
    <subcellularLocation>
        <location evidence="1">Cell membrane</location>
        <topology evidence="1">Multi-pass membrane protein</topology>
    </subcellularLocation>
</comment>
<comment type="caution">
    <text evidence="9">The sequence shown here is derived from an EMBL/GenBank/DDBJ whole genome shotgun (WGS) entry which is preliminary data.</text>
</comment>
<dbReference type="PANTHER" id="PTHR30252:SF0">
    <property type="entry name" value="PEPTIDE TRANSPORTER CSTA"/>
    <property type="match status" value="1"/>
</dbReference>
<name>A0A165LFI3_PELLU</name>
<feature type="domain" description="CstA N-terminal" evidence="8">
    <location>
        <begin position="362"/>
        <end position="501"/>
    </location>
</feature>
<feature type="transmembrane region" description="Helical" evidence="7">
    <location>
        <begin position="86"/>
        <end position="110"/>
    </location>
</feature>
<feature type="transmembrane region" description="Helical" evidence="7">
    <location>
        <begin position="460"/>
        <end position="479"/>
    </location>
</feature>
<evidence type="ECO:0000256" key="1">
    <source>
        <dbReference type="ARBA" id="ARBA00004651"/>
    </source>
</evidence>
<dbReference type="Pfam" id="PF02554">
    <property type="entry name" value="CstA"/>
    <property type="match status" value="2"/>
</dbReference>
<feature type="transmembrane region" description="Helical" evidence="7">
    <location>
        <begin position="486"/>
        <end position="504"/>
    </location>
</feature>
<feature type="transmembrane region" description="Helical" evidence="7">
    <location>
        <begin position="162"/>
        <end position="181"/>
    </location>
</feature>
<dbReference type="GO" id="GO:0009267">
    <property type="term" value="P:cellular response to starvation"/>
    <property type="evidence" value="ECO:0007669"/>
    <property type="project" value="InterPro"/>
</dbReference>
<evidence type="ECO:0000313" key="10">
    <source>
        <dbReference type="Proteomes" id="UP000076481"/>
    </source>
</evidence>
<proteinExistence type="inferred from homology"/>
<dbReference type="GO" id="GO:0005886">
    <property type="term" value="C:plasma membrane"/>
    <property type="evidence" value="ECO:0007669"/>
    <property type="project" value="UniProtKB-SubCell"/>
</dbReference>
<evidence type="ECO:0000256" key="7">
    <source>
        <dbReference type="SAM" id="Phobius"/>
    </source>
</evidence>
<dbReference type="PANTHER" id="PTHR30252">
    <property type="entry name" value="INNER MEMBRANE PEPTIDE TRANSPORTER"/>
    <property type="match status" value="1"/>
</dbReference>
<dbReference type="InterPro" id="IPR003706">
    <property type="entry name" value="CstA_N"/>
</dbReference>
<dbReference type="Proteomes" id="UP000076481">
    <property type="component" value="Unassembled WGS sequence"/>
</dbReference>
<evidence type="ECO:0000313" key="9">
    <source>
        <dbReference type="EMBL" id="KZK73970.1"/>
    </source>
</evidence>
<evidence type="ECO:0000256" key="6">
    <source>
        <dbReference type="ARBA" id="ARBA00023136"/>
    </source>
</evidence>
<comment type="similarity">
    <text evidence="2">Belongs to the peptide transporter carbon starvation (CstA) (TC 2.A.114) family.</text>
</comment>
<dbReference type="InterPro" id="IPR051605">
    <property type="entry name" value="CstA"/>
</dbReference>
<reference evidence="9 10" key="1">
    <citation type="submission" date="2016-03" db="EMBL/GenBank/DDBJ databases">
        <title>Speciation and ecological success in dimly lit waters: horizontal gene transfer in a green sulfur bacteria bloom unveiled by metagenomic assembly.</title>
        <authorList>
            <person name="Llorens-Mares T."/>
            <person name="Liu Z."/>
            <person name="Allen L.Z."/>
            <person name="Rusch D.B."/>
            <person name="Craig M.T."/>
            <person name="Dupont C.L."/>
            <person name="Bryant D.A."/>
            <person name="Casamayor E.O."/>
        </authorList>
    </citation>
    <scope>NUCLEOTIDE SEQUENCE [LARGE SCALE GENOMIC DNA]</scope>
    <source>
        <strain evidence="9">CIII</strain>
    </source>
</reference>
<evidence type="ECO:0000256" key="4">
    <source>
        <dbReference type="ARBA" id="ARBA00022692"/>
    </source>
</evidence>
<protein>
    <submittedName>
        <fullName evidence="9">Carbon starvation protein CstA</fullName>
    </submittedName>
</protein>
<keyword evidence="5 7" id="KW-1133">Transmembrane helix</keyword>
<feature type="domain" description="CstA N-terminal" evidence="8">
    <location>
        <begin position="2"/>
        <end position="343"/>
    </location>
</feature>
<keyword evidence="4 7" id="KW-0812">Transmembrane</keyword>
<feature type="transmembrane region" description="Helical" evidence="7">
    <location>
        <begin position="285"/>
        <end position="305"/>
    </location>
</feature>
<evidence type="ECO:0000259" key="8">
    <source>
        <dbReference type="Pfam" id="PF02554"/>
    </source>
</evidence>
<dbReference type="RefSeq" id="WP_303681761.1">
    <property type="nucleotide sequence ID" value="NZ_LVWG01000032.1"/>
</dbReference>
<accession>A0A165LFI3</accession>
<feature type="transmembrane region" description="Helical" evidence="7">
    <location>
        <begin position="384"/>
        <end position="405"/>
    </location>
</feature>
<keyword evidence="6 7" id="KW-0472">Membrane</keyword>
<evidence type="ECO:0000256" key="3">
    <source>
        <dbReference type="ARBA" id="ARBA00022475"/>
    </source>
</evidence>
<evidence type="ECO:0000256" key="2">
    <source>
        <dbReference type="ARBA" id="ARBA00007755"/>
    </source>
</evidence>
<feature type="transmembrane region" description="Helical" evidence="7">
    <location>
        <begin position="220"/>
        <end position="240"/>
    </location>
</feature>
<feature type="transmembrane region" description="Helical" evidence="7">
    <location>
        <begin position="131"/>
        <end position="156"/>
    </location>
</feature>
<gene>
    <name evidence="9" type="ORF">A3K90_07015</name>
</gene>
<feature type="transmembrane region" description="Helical" evidence="7">
    <location>
        <begin position="433"/>
        <end position="454"/>
    </location>
</feature>